<dbReference type="EMBL" id="JACJIQ010000006">
    <property type="protein sequence ID" value="MBA9077177.1"/>
    <property type="molecule type" value="Genomic_DNA"/>
</dbReference>
<name>A0A839GQK3_9BACT</name>
<dbReference type="CDD" id="cd00027">
    <property type="entry name" value="BRCT"/>
    <property type="match status" value="1"/>
</dbReference>
<keyword evidence="1" id="KW-0812">Transmembrane</keyword>
<dbReference type="Pfam" id="PF20181">
    <property type="entry name" value="DUF6544"/>
    <property type="match status" value="1"/>
</dbReference>
<proteinExistence type="predicted"/>
<sequence length="223" mass="24724">MARLGFILLLVLHALIHLLGFVKEFHLTTKHLLTGKTSVPLSPAQAKASGIAWLVACLLFAIAALLYLLRKESWWLWSAGAILLSQCLIFLYWQDAKYGTLANGLLLVVTVVAYGQWQFSQMVQAEKGPFMTAPAEPADPLSPNQVAHLPAPVQRWLHRSNVVGKQPLQTAYLQQQGQLRTSPDGAWMPVQAEQFFTVDTPGFLWVAQVQAAPMVHLAGRDKY</sequence>
<feature type="transmembrane region" description="Helical" evidence="1">
    <location>
        <begin position="50"/>
        <end position="69"/>
    </location>
</feature>
<evidence type="ECO:0000256" key="1">
    <source>
        <dbReference type="SAM" id="Phobius"/>
    </source>
</evidence>
<dbReference type="InterPro" id="IPR046674">
    <property type="entry name" value="DUF6544"/>
</dbReference>
<comment type="caution">
    <text evidence="2">The sequence shown here is derived from an EMBL/GenBank/DDBJ whole genome shotgun (WGS) entry which is preliminary data.</text>
</comment>
<accession>A0A839GQK3</accession>
<keyword evidence="1" id="KW-1133">Transmembrane helix</keyword>
<keyword evidence="3" id="KW-1185">Reference proteome</keyword>
<evidence type="ECO:0000313" key="2">
    <source>
        <dbReference type="EMBL" id="MBA9077177.1"/>
    </source>
</evidence>
<dbReference type="AlphaFoldDB" id="A0A839GQK3"/>
<gene>
    <name evidence="2" type="ORF">FHS90_001888</name>
</gene>
<dbReference type="Proteomes" id="UP000563094">
    <property type="component" value="Unassembled WGS sequence"/>
</dbReference>
<reference evidence="2 3" key="1">
    <citation type="submission" date="2020-08" db="EMBL/GenBank/DDBJ databases">
        <title>Genomic Encyclopedia of Type Strains, Phase IV (KMG-IV): sequencing the most valuable type-strain genomes for metagenomic binning, comparative biology and taxonomic classification.</title>
        <authorList>
            <person name="Goeker M."/>
        </authorList>
    </citation>
    <scope>NUCLEOTIDE SEQUENCE [LARGE SCALE GENOMIC DNA]</scope>
    <source>
        <strain evidence="2 3">DSM 29854</strain>
    </source>
</reference>
<keyword evidence="1" id="KW-0472">Membrane</keyword>
<feature type="transmembrane region" description="Helical" evidence="1">
    <location>
        <begin position="74"/>
        <end position="93"/>
    </location>
</feature>
<evidence type="ECO:0000313" key="3">
    <source>
        <dbReference type="Proteomes" id="UP000563094"/>
    </source>
</evidence>
<protein>
    <submittedName>
        <fullName evidence="2">Uncharacterized protein</fullName>
    </submittedName>
</protein>
<feature type="transmembrane region" description="Helical" evidence="1">
    <location>
        <begin position="99"/>
        <end position="117"/>
    </location>
</feature>
<organism evidence="2 3">
    <name type="scientific">Rufibacter quisquiliarum</name>
    <dbReference type="NCBI Taxonomy" id="1549639"/>
    <lineage>
        <taxon>Bacteria</taxon>
        <taxon>Pseudomonadati</taxon>
        <taxon>Bacteroidota</taxon>
        <taxon>Cytophagia</taxon>
        <taxon>Cytophagales</taxon>
        <taxon>Hymenobacteraceae</taxon>
        <taxon>Rufibacter</taxon>
    </lineage>
</organism>